<keyword evidence="1" id="KW-0238">DNA-binding</keyword>
<protein>
    <submittedName>
        <fullName evidence="3">Helix-turn-helix transcriptional regulator</fullName>
    </submittedName>
</protein>
<dbReference type="Proteomes" id="UP000652477">
    <property type="component" value="Unassembled WGS sequence"/>
</dbReference>
<dbReference type="InterPro" id="IPR001387">
    <property type="entry name" value="Cro/C1-type_HTH"/>
</dbReference>
<dbReference type="EMBL" id="JACOPF010000001">
    <property type="protein sequence ID" value="MBC5688035.1"/>
    <property type="molecule type" value="Genomic_DNA"/>
</dbReference>
<name>A0A923RP33_9FIRM</name>
<dbReference type="SMART" id="SM00530">
    <property type="entry name" value="HTH_XRE"/>
    <property type="match status" value="1"/>
</dbReference>
<dbReference type="SUPFAM" id="SSF47413">
    <property type="entry name" value="lambda repressor-like DNA-binding domains"/>
    <property type="match status" value="1"/>
</dbReference>
<gene>
    <name evidence="3" type="ORF">H8S37_03680</name>
</gene>
<dbReference type="CDD" id="cd00093">
    <property type="entry name" value="HTH_XRE"/>
    <property type="match status" value="1"/>
</dbReference>
<dbReference type="Gene3D" id="1.10.260.40">
    <property type="entry name" value="lambda repressor-like DNA-binding domains"/>
    <property type="match status" value="1"/>
</dbReference>
<comment type="caution">
    <text evidence="3">The sequence shown here is derived from an EMBL/GenBank/DDBJ whole genome shotgun (WGS) entry which is preliminary data.</text>
</comment>
<evidence type="ECO:0000259" key="2">
    <source>
        <dbReference type="PROSITE" id="PS50943"/>
    </source>
</evidence>
<dbReference type="GO" id="GO:0003677">
    <property type="term" value="F:DNA binding"/>
    <property type="evidence" value="ECO:0007669"/>
    <property type="project" value="UniProtKB-KW"/>
</dbReference>
<dbReference type="PROSITE" id="PS50943">
    <property type="entry name" value="HTH_CROC1"/>
    <property type="match status" value="1"/>
</dbReference>
<keyword evidence="4" id="KW-1185">Reference proteome</keyword>
<feature type="domain" description="HTH cro/C1-type" evidence="2">
    <location>
        <begin position="6"/>
        <end position="60"/>
    </location>
</feature>
<dbReference type="Pfam" id="PF01381">
    <property type="entry name" value="HTH_3"/>
    <property type="match status" value="1"/>
</dbReference>
<reference evidence="3" key="1">
    <citation type="submission" date="2020-08" db="EMBL/GenBank/DDBJ databases">
        <title>Genome public.</title>
        <authorList>
            <person name="Liu C."/>
            <person name="Sun Q."/>
        </authorList>
    </citation>
    <scope>NUCLEOTIDE SEQUENCE</scope>
    <source>
        <strain evidence="3">NSJ-55</strain>
    </source>
</reference>
<sequence length="68" mass="8274">MKYERIRELREDRDITQQKIADFLHVTQKTYSRYENGERNIPTEILIQLADYHHVSIDYLVGRTDYKS</sequence>
<proteinExistence type="predicted"/>
<dbReference type="AlphaFoldDB" id="A0A923RP33"/>
<dbReference type="PANTHER" id="PTHR46558:SF11">
    <property type="entry name" value="HTH-TYPE TRANSCRIPTIONAL REGULATOR XRE"/>
    <property type="match status" value="1"/>
</dbReference>
<organism evidence="3 4">
    <name type="scientific">Mediterraneibacter hominis</name>
    <dbReference type="NCBI Taxonomy" id="2763054"/>
    <lineage>
        <taxon>Bacteria</taxon>
        <taxon>Bacillati</taxon>
        <taxon>Bacillota</taxon>
        <taxon>Clostridia</taxon>
        <taxon>Lachnospirales</taxon>
        <taxon>Lachnospiraceae</taxon>
        <taxon>Mediterraneibacter</taxon>
    </lineage>
</organism>
<evidence type="ECO:0000313" key="4">
    <source>
        <dbReference type="Proteomes" id="UP000652477"/>
    </source>
</evidence>
<dbReference type="RefSeq" id="WP_186874678.1">
    <property type="nucleotide sequence ID" value="NZ_JACOPF010000001.1"/>
</dbReference>
<dbReference type="InterPro" id="IPR010982">
    <property type="entry name" value="Lambda_DNA-bd_dom_sf"/>
</dbReference>
<dbReference type="PANTHER" id="PTHR46558">
    <property type="entry name" value="TRACRIPTIONAL REGULATORY PROTEIN-RELATED-RELATED"/>
    <property type="match status" value="1"/>
</dbReference>
<evidence type="ECO:0000313" key="3">
    <source>
        <dbReference type="EMBL" id="MBC5688035.1"/>
    </source>
</evidence>
<evidence type="ECO:0000256" key="1">
    <source>
        <dbReference type="ARBA" id="ARBA00023125"/>
    </source>
</evidence>
<accession>A0A923RP33</accession>